<dbReference type="GO" id="GO:0008830">
    <property type="term" value="F:dTDP-4-dehydrorhamnose 3,5-epimerase activity"/>
    <property type="evidence" value="ECO:0007669"/>
    <property type="project" value="UniProtKB-EC"/>
</dbReference>
<dbReference type="PANTHER" id="PTHR21047:SF2">
    <property type="entry name" value="THYMIDINE DIPHOSPHO-4-KETO-RHAMNOSE 3,5-EPIMERASE"/>
    <property type="match status" value="1"/>
</dbReference>
<proteinExistence type="predicted"/>
<dbReference type="Gene3D" id="2.60.120.10">
    <property type="entry name" value="Jelly Rolls"/>
    <property type="match status" value="1"/>
</dbReference>
<dbReference type="InterPro" id="IPR000888">
    <property type="entry name" value="RmlC-like"/>
</dbReference>
<evidence type="ECO:0000256" key="6">
    <source>
        <dbReference type="ARBA" id="ARBA00031424"/>
    </source>
</evidence>
<dbReference type="GO" id="GO:0000271">
    <property type="term" value="P:polysaccharide biosynthetic process"/>
    <property type="evidence" value="ECO:0007669"/>
    <property type="project" value="TreeGrafter"/>
</dbReference>
<dbReference type="SUPFAM" id="SSF51182">
    <property type="entry name" value="RmlC-like cupins"/>
    <property type="match status" value="1"/>
</dbReference>
<evidence type="ECO:0000313" key="10">
    <source>
        <dbReference type="EMBL" id="CAB3920922.1"/>
    </source>
</evidence>
<comment type="function">
    <text evidence="2">Catalyzes the epimerization of the C3' and C5'positions of dTDP-6-deoxy-D-xylo-4-hexulose, forming dTDP-6-deoxy-L-lyxo-4-hexulose.</text>
</comment>
<dbReference type="PANTHER" id="PTHR21047">
    <property type="entry name" value="DTDP-6-DEOXY-D-GLUCOSE-3,5 EPIMERASE"/>
    <property type="match status" value="1"/>
</dbReference>
<accession>A0A6S7EPG5</accession>
<evidence type="ECO:0000256" key="9">
    <source>
        <dbReference type="PIRSR" id="PIRSR600888-3"/>
    </source>
</evidence>
<gene>
    <name evidence="10" type="primary">rfbC</name>
    <name evidence="10" type="ORF">LMG1861_05400</name>
</gene>
<dbReference type="GO" id="GO:0005829">
    <property type="term" value="C:cytosol"/>
    <property type="evidence" value="ECO:0007669"/>
    <property type="project" value="TreeGrafter"/>
</dbReference>
<keyword evidence="10" id="KW-0413">Isomerase</keyword>
<dbReference type="Pfam" id="PF00908">
    <property type="entry name" value="dTDP_sugar_isom"/>
    <property type="match status" value="1"/>
</dbReference>
<dbReference type="GO" id="GO:0019305">
    <property type="term" value="P:dTDP-rhamnose biosynthetic process"/>
    <property type="evidence" value="ECO:0007669"/>
    <property type="project" value="TreeGrafter"/>
</dbReference>
<name>A0A6S7EPG5_9BURK</name>
<reference evidence="10 11" key="1">
    <citation type="submission" date="2020-04" db="EMBL/GenBank/DDBJ databases">
        <authorList>
            <person name="De Canck E."/>
        </authorList>
    </citation>
    <scope>NUCLEOTIDE SEQUENCE [LARGE SCALE GENOMIC DNA]</scope>
    <source>
        <strain evidence="10 11">LMG 1861</strain>
    </source>
</reference>
<evidence type="ECO:0000256" key="7">
    <source>
        <dbReference type="ARBA" id="ARBA00033311"/>
    </source>
</evidence>
<feature type="active site" description="Proton donor" evidence="8">
    <location>
        <position position="132"/>
    </location>
</feature>
<evidence type="ECO:0000256" key="5">
    <source>
        <dbReference type="ARBA" id="ARBA00029758"/>
    </source>
</evidence>
<feature type="site" description="Participates in a stacking interaction with the thymidine ring of dTDP-4-oxo-6-deoxyglucose" evidence="9">
    <location>
        <position position="138"/>
    </location>
</feature>
<sequence>MQVHKTPIPGMCIVTSTAHRDERGAFTRLFCRDTLRHIMDDRQILQINYSTTNSLGAVRGLHFQTSPHAEMKLVRCLRGKVWDVVVDLRSDSPTFLQWHAETLDAESLKMIVIPEGCAHGFQALAVDSELIYLHTALYRPDHEGGLRYDDPALKIAWPLPPTDISIRDRSHPPIDPSFPGVNL</sequence>
<evidence type="ECO:0000256" key="1">
    <source>
        <dbReference type="ARBA" id="ARBA00001298"/>
    </source>
</evidence>
<feature type="active site" description="Proton acceptor" evidence="8">
    <location>
        <position position="62"/>
    </location>
</feature>
<dbReference type="CDD" id="cd00438">
    <property type="entry name" value="cupin_RmlC"/>
    <property type="match status" value="1"/>
</dbReference>
<protein>
    <recommendedName>
        <fullName evidence="4">dTDP-4-dehydrorhamnose 3,5-epimerase</fullName>
        <ecNumber evidence="3">5.1.3.13</ecNumber>
    </recommendedName>
    <alternativeName>
        <fullName evidence="6">Thymidine diphospho-4-keto-rhamnose 3,5-epimerase</fullName>
    </alternativeName>
    <alternativeName>
        <fullName evidence="5">dTDP-4-keto-6-deoxyglucose 3,5-epimerase</fullName>
    </alternativeName>
    <alternativeName>
        <fullName evidence="7">dTDP-6-deoxy-D-xylo-4-hexulose 3,5-epimerase</fullName>
    </alternativeName>
</protein>
<evidence type="ECO:0000256" key="8">
    <source>
        <dbReference type="PIRSR" id="PIRSR600888-1"/>
    </source>
</evidence>
<dbReference type="RefSeq" id="WP_175129976.1">
    <property type="nucleotide sequence ID" value="NZ_CADILD010000004.1"/>
</dbReference>
<dbReference type="EMBL" id="CADILD010000004">
    <property type="protein sequence ID" value="CAB3920922.1"/>
    <property type="molecule type" value="Genomic_DNA"/>
</dbReference>
<dbReference type="EC" id="5.1.3.13" evidence="3"/>
<evidence type="ECO:0000256" key="4">
    <source>
        <dbReference type="ARBA" id="ARBA00019595"/>
    </source>
</evidence>
<dbReference type="InterPro" id="IPR011051">
    <property type="entry name" value="RmlC_Cupin_sf"/>
</dbReference>
<dbReference type="AlphaFoldDB" id="A0A6S7EPG5"/>
<evidence type="ECO:0000256" key="3">
    <source>
        <dbReference type="ARBA" id="ARBA00012098"/>
    </source>
</evidence>
<dbReference type="Proteomes" id="UP000494105">
    <property type="component" value="Unassembled WGS sequence"/>
</dbReference>
<comment type="catalytic activity">
    <reaction evidence="1">
        <text>dTDP-4-dehydro-6-deoxy-alpha-D-glucose = dTDP-4-dehydro-beta-L-rhamnose</text>
        <dbReference type="Rhea" id="RHEA:16969"/>
        <dbReference type="ChEBI" id="CHEBI:57649"/>
        <dbReference type="ChEBI" id="CHEBI:62830"/>
        <dbReference type="EC" id="5.1.3.13"/>
    </reaction>
</comment>
<organism evidence="10 11">
    <name type="scientific">Achromobacter piechaudii</name>
    <dbReference type="NCBI Taxonomy" id="72556"/>
    <lineage>
        <taxon>Bacteria</taxon>
        <taxon>Pseudomonadati</taxon>
        <taxon>Pseudomonadota</taxon>
        <taxon>Betaproteobacteria</taxon>
        <taxon>Burkholderiales</taxon>
        <taxon>Alcaligenaceae</taxon>
        <taxon>Achromobacter</taxon>
    </lineage>
</organism>
<dbReference type="InterPro" id="IPR014710">
    <property type="entry name" value="RmlC-like_jellyroll"/>
</dbReference>
<evidence type="ECO:0000313" key="11">
    <source>
        <dbReference type="Proteomes" id="UP000494105"/>
    </source>
</evidence>
<evidence type="ECO:0000256" key="2">
    <source>
        <dbReference type="ARBA" id="ARBA00001997"/>
    </source>
</evidence>